<evidence type="ECO:0000313" key="7">
    <source>
        <dbReference type="Proteomes" id="UP000320042"/>
    </source>
</evidence>
<dbReference type="SUPFAM" id="SSF55874">
    <property type="entry name" value="ATPase domain of HSP90 chaperone/DNA topoisomerase II/histidine kinase"/>
    <property type="match status" value="1"/>
</dbReference>
<dbReference type="SMART" id="SM00387">
    <property type="entry name" value="HATPase_c"/>
    <property type="match status" value="1"/>
</dbReference>
<sequence length="444" mass="49991">MQLKAKINKLWANITGHASQFPLETRIFHSLCVIATIALGYNVPFNYLIGLQVVSLMSFVAMLFFMLLYYRSRYHGKVNSSLVIFALTGNILFVFNYIYNSGTNGPTDLLMGLCIMLVLCVAPKRQQRFWVALNLLILIGLHALEYYLPNVIPDTYVSRRARYIDVTSAYVVFVFVLYYTIAYLRRNYDFEKNSAANKAIAIERQNAEMTHVNHELARINTERNKLLFIIAHDLRSPLGNIQNYLELVNDNELDSDDRRSVESDLLNVTRGTIEMLGKMLMWSKAQMDGVNVKLGYINLSDALYNTVELEKSLAAKKSITFNVDLDWGARIVADSDMLQLVIRNLLNNAIKFTPNGGIISFKAKQIGAECWLIIRDNGVGIPESMHAGLFSFQGSPTLGTENEKGVGLGLVLCKEFTELQGGRIWLECPEEGGTVFYVSMPAAT</sequence>
<evidence type="ECO:0000313" key="6">
    <source>
        <dbReference type="EMBL" id="TWR25743.1"/>
    </source>
</evidence>
<dbReference type="EMBL" id="VOEJ01000008">
    <property type="protein sequence ID" value="TWR25743.1"/>
    <property type="molecule type" value="Genomic_DNA"/>
</dbReference>
<dbReference type="InterPro" id="IPR005467">
    <property type="entry name" value="His_kinase_dom"/>
</dbReference>
<dbReference type="EC" id="2.7.13.3" evidence="2"/>
<evidence type="ECO:0000259" key="5">
    <source>
        <dbReference type="PROSITE" id="PS50109"/>
    </source>
</evidence>
<keyword evidence="3" id="KW-0597">Phosphoprotein</keyword>
<dbReference type="InterPro" id="IPR036890">
    <property type="entry name" value="HATPase_C_sf"/>
</dbReference>
<dbReference type="PANTHER" id="PTHR43547:SF2">
    <property type="entry name" value="HYBRID SIGNAL TRANSDUCTION HISTIDINE KINASE C"/>
    <property type="match status" value="1"/>
</dbReference>
<comment type="caution">
    <text evidence="6">The sequence shown here is derived from an EMBL/GenBank/DDBJ whole genome shotgun (WGS) entry which is preliminary data.</text>
</comment>
<dbReference type="PANTHER" id="PTHR43547">
    <property type="entry name" value="TWO-COMPONENT HISTIDINE KINASE"/>
    <property type="match status" value="1"/>
</dbReference>
<evidence type="ECO:0000256" key="4">
    <source>
        <dbReference type="SAM" id="Phobius"/>
    </source>
</evidence>
<protein>
    <recommendedName>
        <fullName evidence="2">histidine kinase</fullName>
        <ecNumber evidence="2">2.7.13.3</ecNumber>
    </recommendedName>
</protein>
<dbReference type="OrthoDB" id="9810447at2"/>
<feature type="transmembrane region" description="Helical" evidence="4">
    <location>
        <begin position="105"/>
        <end position="122"/>
    </location>
</feature>
<feature type="transmembrane region" description="Helical" evidence="4">
    <location>
        <begin position="168"/>
        <end position="184"/>
    </location>
</feature>
<evidence type="ECO:0000256" key="2">
    <source>
        <dbReference type="ARBA" id="ARBA00012438"/>
    </source>
</evidence>
<dbReference type="Proteomes" id="UP000320042">
    <property type="component" value="Unassembled WGS sequence"/>
</dbReference>
<keyword evidence="4" id="KW-0472">Membrane</keyword>
<dbReference type="Pfam" id="PF02518">
    <property type="entry name" value="HATPase_c"/>
    <property type="match status" value="1"/>
</dbReference>
<dbReference type="InterPro" id="IPR003594">
    <property type="entry name" value="HATPase_dom"/>
</dbReference>
<feature type="transmembrane region" description="Helical" evidence="4">
    <location>
        <begin position="47"/>
        <end position="70"/>
    </location>
</feature>
<feature type="transmembrane region" description="Helical" evidence="4">
    <location>
        <begin position="129"/>
        <end position="148"/>
    </location>
</feature>
<evidence type="ECO:0000256" key="3">
    <source>
        <dbReference type="ARBA" id="ARBA00022553"/>
    </source>
</evidence>
<accession>A0A563U340</accession>
<dbReference type="Gene3D" id="3.30.565.10">
    <property type="entry name" value="Histidine kinase-like ATPase, C-terminal domain"/>
    <property type="match status" value="1"/>
</dbReference>
<keyword evidence="7" id="KW-1185">Reference proteome</keyword>
<gene>
    <name evidence="6" type="ORF">FPZ43_15770</name>
</gene>
<dbReference type="RefSeq" id="WP_146382900.1">
    <property type="nucleotide sequence ID" value="NZ_VOEJ01000008.1"/>
</dbReference>
<name>A0A563U340_9SPHI</name>
<dbReference type="InterPro" id="IPR004358">
    <property type="entry name" value="Sig_transdc_His_kin-like_C"/>
</dbReference>
<keyword evidence="4" id="KW-0812">Transmembrane</keyword>
<feature type="transmembrane region" description="Helical" evidence="4">
    <location>
        <begin position="21"/>
        <end position="41"/>
    </location>
</feature>
<comment type="catalytic activity">
    <reaction evidence="1">
        <text>ATP + protein L-histidine = ADP + protein N-phospho-L-histidine.</text>
        <dbReference type="EC" id="2.7.13.3"/>
    </reaction>
</comment>
<dbReference type="PRINTS" id="PR00344">
    <property type="entry name" value="BCTRLSENSOR"/>
</dbReference>
<dbReference type="Gene3D" id="1.10.287.130">
    <property type="match status" value="1"/>
</dbReference>
<evidence type="ECO:0000256" key="1">
    <source>
        <dbReference type="ARBA" id="ARBA00000085"/>
    </source>
</evidence>
<keyword evidence="6" id="KW-0808">Transferase</keyword>
<feature type="domain" description="Histidine kinase" evidence="5">
    <location>
        <begin position="229"/>
        <end position="444"/>
    </location>
</feature>
<dbReference type="SUPFAM" id="SSF47384">
    <property type="entry name" value="Homodimeric domain of signal transducing histidine kinase"/>
    <property type="match status" value="1"/>
</dbReference>
<dbReference type="CDD" id="cd00075">
    <property type="entry name" value="HATPase"/>
    <property type="match status" value="1"/>
</dbReference>
<dbReference type="InterPro" id="IPR003661">
    <property type="entry name" value="HisK_dim/P_dom"/>
</dbReference>
<dbReference type="AlphaFoldDB" id="A0A563U340"/>
<reference evidence="6 7" key="1">
    <citation type="submission" date="2019-07" db="EMBL/GenBank/DDBJ databases">
        <authorList>
            <person name="Kim J."/>
        </authorList>
    </citation>
    <scope>NUCLEOTIDE SEQUENCE [LARGE SCALE GENOMIC DNA]</scope>
    <source>
        <strain evidence="7">dk17</strain>
    </source>
</reference>
<dbReference type="GO" id="GO:0000155">
    <property type="term" value="F:phosphorelay sensor kinase activity"/>
    <property type="evidence" value="ECO:0007669"/>
    <property type="project" value="InterPro"/>
</dbReference>
<keyword evidence="6" id="KW-0418">Kinase</keyword>
<feature type="transmembrane region" description="Helical" evidence="4">
    <location>
        <begin position="82"/>
        <end position="99"/>
    </location>
</feature>
<dbReference type="InterPro" id="IPR036097">
    <property type="entry name" value="HisK_dim/P_sf"/>
</dbReference>
<dbReference type="PROSITE" id="PS50109">
    <property type="entry name" value="HIS_KIN"/>
    <property type="match status" value="1"/>
</dbReference>
<proteinExistence type="predicted"/>
<keyword evidence="4" id="KW-1133">Transmembrane helix</keyword>
<organism evidence="6 7">
    <name type="scientific">Mucilaginibacter pallidiroseus</name>
    <dbReference type="NCBI Taxonomy" id="2599295"/>
    <lineage>
        <taxon>Bacteria</taxon>
        <taxon>Pseudomonadati</taxon>
        <taxon>Bacteroidota</taxon>
        <taxon>Sphingobacteriia</taxon>
        <taxon>Sphingobacteriales</taxon>
        <taxon>Sphingobacteriaceae</taxon>
        <taxon>Mucilaginibacter</taxon>
    </lineage>
</organism>
<dbReference type="CDD" id="cd00082">
    <property type="entry name" value="HisKA"/>
    <property type="match status" value="1"/>
</dbReference>